<name>A0A1B7Z4E2_9FLAO</name>
<dbReference type="EMBL" id="LZFP01000034">
    <property type="protein sequence ID" value="OBR37558.1"/>
    <property type="molecule type" value="Genomic_DNA"/>
</dbReference>
<dbReference type="AlphaFoldDB" id="A0A1B7Z4E2"/>
<comment type="caution">
    <text evidence="1">The sequence shown here is derived from an EMBL/GenBank/DDBJ whole genome shotgun (WGS) entry which is preliminary data.</text>
</comment>
<proteinExistence type="predicted"/>
<reference evidence="2" key="1">
    <citation type="submission" date="2016-06" db="EMBL/GenBank/DDBJ databases">
        <authorList>
            <person name="Zhan P."/>
        </authorList>
    </citation>
    <scope>NUCLEOTIDE SEQUENCE [LARGE SCALE GENOMIC DNA]</scope>
    <source>
        <strain evidence="2">T28</strain>
    </source>
</reference>
<evidence type="ECO:0000313" key="1">
    <source>
        <dbReference type="EMBL" id="OBR37558.1"/>
    </source>
</evidence>
<accession>A0A1B7Z4E2</accession>
<evidence type="ECO:0000313" key="2">
    <source>
        <dbReference type="Proteomes" id="UP000092164"/>
    </source>
</evidence>
<dbReference type="KEGG" id="mart:BTR34_08160"/>
<dbReference type="Proteomes" id="UP000092164">
    <property type="component" value="Unassembled WGS sequence"/>
</dbReference>
<protein>
    <submittedName>
        <fullName evidence="1">Uncharacterized protein</fullName>
    </submittedName>
</protein>
<organism evidence="1 2">
    <name type="scientific">Maribacter hydrothermalis</name>
    <dbReference type="NCBI Taxonomy" id="1836467"/>
    <lineage>
        <taxon>Bacteria</taxon>
        <taxon>Pseudomonadati</taxon>
        <taxon>Bacteroidota</taxon>
        <taxon>Flavobacteriia</taxon>
        <taxon>Flavobacteriales</taxon>
        <taxon>Flavobacteriaceae</taxon>
        <taxon>Maribacter</taxon>
    </lineage>
</organism>
<sequence>MYTSGFNTSFTCIKEPIKSVEMKNLNKVIVCFQLVIVGVACTKSDANNCITCSVDGVEICDEGQQQVGIYIQGDLTGELLDLPSNVTFNEAAQAFCEELEKEFDATGDCYECSGPNVTTFPVCKEGDGITVSGTVIDDFEGESLETVISILEENPTDEEVFRDLACQRN</sequence>
<keyword evidence="2" id="KW-1185">Reference proteome</keyword>
<gene>
    <name evidence="1" type="ORF">A9200_07910</name>
</gene>